<name>A0A9Q1BF09_HOLLE</name>
<organism evidence="10 11">
    <name type="scientific">Holothuria leucospilota</name>
    <name type="common">Black long sea cucumber</name>
    <name type="synonym">Mertensiothuria leucospilota</name>
    <dbReference type="NCBI Taxonomy" id="206669"/>
    <lineage>
        <taxon>Eukaryota</taxon>
        <taxon>Metazoa</taxon>
        <taxon>Echinodermata</taxon>
        <taxon>Eleutherozoa</taxon>
        <taxon>Echinozoa</taxon>
        <taxon>Holothuroidea</taxon>
        <taxon>Aspidochirotacea</taxon>
        <taxon>Aspidochirotida</taxon>
        <taxon>Holothuriidae</taxon>
        <taxon>Holothuria</taxon>
    </lineage>
</organism>
<dbReference type="OrthoDB" id="2019940at2759"/>
<keyword evidence="5 9" id="KW-1133">Transmembrane helix</keyword>
<dbReference type="GO" id="GO:0000139">
    <property type="term" value="C:Golgi membrane"/>
    <property type="evidence" value="ECO:0007669"/>
    <property type="project" value="UniProtKB-SubCell"/>
</dbReference>
<dbReference type="AlphaFoldDB" id="A0A9Q1BF09"/>
<gene>
    <name evidence="10" type="ORF">HOLleu_36860</name>
</gene>
<evidence type="ECO:0000256" key="6">
    <source>
        <dbReference type="ARBA" id="ARBA00023034"/>
    </source>
</evidence>
<evidence type="ECO:0000256" key="7">
    <source>
        <dbReference type="ARBA" id="ARBA00023136"/>
    </source>
</evidence>
<dbReference type="PANTHER" id="PTHR12137:SF54">
    <property type="entry name" value="CARBOHYDRATE SULFOTRANSFERASE"/>
    <property type="match status" value="1"/>
</dbReference>
<accession>A0A9Q1BF09</accession>
<keyword evidence="7 9" id="KW-0472">Membrane</keyword>
<comment type="caution">
    <text evidence="10">The sequence shown here is derived from an EMBL/GenBank/DDBJ whole genome shotgun (WGS) entry which is preliminary data.</text>
</comment>
<dbReference type="EMBL" id="JAIZAY010000019">
    <property type="protein sequence ID" value="KAJ8024200.1"/>
    <property type="molecule type" value="Genomic_DNA"/>
</dbReference>
<dbReference type="InterPro" id="IPR018011">
    <property type="entry name" value="Carb_sulfotrans_8-10"/>
</dbReference>
<dbReference type="PANTHER" id="PTHR12137">
    <property type="entry name" value="CARBOHYDRATE SULFOTRANSFERASE"/>
    <property type="match status" value="1"/>
</dbReference>
<keyword evidence="9" id="KW-0735">Signal-anchor</keyword>
<keyword evidence="9" id="KW-0119">Carbohydrate metabolism</keyword>
<evidence type="ECO:0000256" key="1">
    <source>
        <dbReference type="ARBA" id="ARBA00004323"/>
    </source>
</evidence>
<evidence type="ECO:0000256" key="3">
    <source>
        <dbReference type="ARBA" id="ARBA00022679"/>
    </source>
</evidence>
<dbReference type="Pfam" id="PF03567">
    <property type="entry name" value="Sulfotransfer_2"/>
    <property type="match status" value="1"/>
</dbReference>
<keyword evidence="4 9" id="KW-0812">Transmembrane</keyword>
<dbReference type="GO" id="GO:0016051">
    <property type="term" value="P:carbohydrate biosynthetic process"/>
    <property type="evidence" value="ECO:0007669"/>
    <property type="project" value="InterPro"/>
</dbReference>
<evidence type="ECO:0000256" key="2">
    <source>
        <dbReference type="ARBA" id="ARBA00006339"/>
    </source>
</evidence>
<keyword evidence="11" id="KW-1185">Reference proteome</keyword>
<dbReference type="InterPro" id="IPR005331">
    <property type="entry name" value="Sulfotransferase"/>
</dbReference>
<comment type="similarity">
    <text evidence="2 9">Belongs to the sulfotransferase 2 family.</text>
</comment>
<feature type="transmembrane region" description="Helical" evidence="9">
    <location>
        <begin position="21"/>
        <end position="44"/>
    </location>
</feature>
<evidence type="ECO:0000313" key="11">
    <source>
        <dbReference type="Proteomes" id="UP001152320"/>
    </source>
</evidence>
<evidence type="ECO:0000256" key="5">
    <source>
        <dbReference type="ARBA" id="ARBA00022989"/>
    </source>
</evidence>
<dbReference type="Proteomes" id="UP001152320">
    <property type="component" value="Chromosome 19"/>
</dbReference>
<evidence type="ECO:0000256" key="8">
    <source>
        <dbReference type="ARBA" id="ARBA00023180"/>
    </source>
</evidence>
<comment type="subcellular location">
    <subcellularLocation>
        <location evidence="1 9">Golgi apparatus membrane</location>
        <topology evidence="1 9">Single-pass type II membrane protein</topology>
    </subcellularLocation>
</comment>
<keyword evidence="3 9" id="KW-0808">Transferase</keyword>
<evidence type="ECO:0000256" key="9">
    <source>
        <dbReference type="RuleBase" id="RU364020"/>
    </source>
</evidence>
<proteinExistence type="inferred from homology"/>
<evidence type="ECO:0000313" key="10">
    <source>
        <dbReference type="EMBL" id="KAJ8024200.1"/>
    </source>
</evidence>
<dbReference type="EC" id="2.8.2.-" evidence="9"/>
<evidence type="ECO:0000256" key="4">
    <source>
        <dbReference type="ARBA" id="ARBA00022692"/>
    </source>
</evidence>
<dbReference type="GO" id="GO:0008146">
    <property type="term" value="F:sulfotransferase activity"/>
    <property type="evidence" value="ECO:0007669"/>
    <property type="project" value="InterPro"/>
</dbReference>
<reference evidence="10" key="1">
    <citation type="submission" date="2021-10" db="EMBL/GenBank/DDBJ databases">
        <title>Tropical sea cucumber genome reveals ecological adaptation and Cuvierian tubules defense mechanism.</title>
        <authorList>
            <person name="Chen T."/>
        </authorList>
    </citation>
    <scope>NUCLEOTIDE SEQUENCE</scope>
    <source>
        <strain evidence="10">Nanhai2018</strain>
        <tissue evidence="10">Muscle</tissue>
    </source>
</reference>
<protein>
    <recommendedName>
        <fullName evidence="9">Carbohydrate sulfotransferase</fullName>
        <ecNumber evidence="9">2.8.2.-</ecNumber>
    </recommendedName>
</protein>
<sequence length="371" mass="43893">MILRQYRFKMLSLIGRMKKHLRASVTWIYLIFLFLLASTFLTVLNYHQNRLRRSLNNPNDEKSAELRQLIVDLEKESFSRNLGVDEVCRKNIGGKIPRRNVITDPPSNIIVDLERKLLYCEVPKAACSSWKQFFFQLRGMNVTKGINGKAKKELTHLHQLSTEQRKEALNSFIKFMVTRHPFSRVLSAFRNKIQPNGSYERLNQNWQPYHWRERVGQYIIEQYRGKDVAMEMMKDKSKYDVTFSEFVRFLGEFPDHKAANDLHWTDINSLCYPCDVRYDTIVKFENMAKESLLIFEKAGIENRLPSLTQHATNSSDLSQAVEFYRDIPRDVIRKLYERYYYDFTVFGYDANLFCDDITVNNINYQLITIHG</sequence>
<keyword evidence="8 9" id="KW-0325">Glycoprotein</keyword>
<keyword evidence="6 9" id="KW-0333">Golgi apparatus</keyword>